<dbReference type="SUPFAM" id="SSF53756">
    <property type="entry name" value="UDP-Glycosyltransferase/glycogen phosphorylase"/>
    <property type="match status" value="1"/>
</dbReference>
<proteinExistence type="predicted"/>
<dbReference type="InterPro" id="IPR011990">
    <property type="entry name" value="TPR-like_helical_dom_sf"/>
</dbReference>
<evidence type="ECO:0000313" key="2">
    <source>
        <dbReference type="Proteomes" id="UP000231553"/>
    </source>
</evidence>
<dbReference type="OrthoDB" id="6193797at2"/>
<dbReference type="SUPFAM" id="SSF48452">
    <property type="entry name" value="TPR-like"/>
    <property type="match status" value="1"/>
</dbReference>
<protein>
    <recommendedName>
        <fullName evidence="3">Flagellar protein FlbA</fullName>
    </recommendedName>
</protein>
<dbReference type="Gene3D" id="1.25.40.10">
    <property type="entry name" value="Tetratricopeptide repeat domain"/>
    <property type="match status" value="1"/>
</dbReference>
<sequence>MSTTALSRRDRRVKIAKAAKIYGIKGPESLDLHEAYNALARGEVGTAVQLAHPITQSHPANPHGWVVMGGAALAQREGKTAQTFFGQAAIYRPNDPVVLGGMAKAHVLEAEVEEAVAMAPRAFAAGSEDVGLAGLYLDLMVQFGRRLAAADILAPMAERLNDAGLCHRLGDLLVDAEEPGKAARWYEKAYRLDPQPEPHRIGQLRGLLAKCRFDEAEPLARDLVATATDRDAAVGLLLLLLRVTGRADEAAALIDSNEFATPEGFAHAKGVMANILQDRGDYEAAADTYVEAMHVTGQAGNIAKAYGVFLFRDGDYATGQPHFAERFPAQQRARIPLDNAAPENLSHLDRVVLMSEQGVGDQLALLPLLRLAPLAQGAELIFVADGRFGPLLEGNLLGVSHRDKTEFLSTPQQLHPNELVYLGDLSRYLDGADPAARQGAYLQPDAARVAALKQKYQALANGKPLIGMAWNSASLIGHLRSIPLEHLVTALPDGALVVNLQYGAVAKDIAAAQAARPDLQFVTDDTVDQMADLAGFAAQIAALDHVVTIDNTTAHVCGALGHPDAHVMIPAGAECMWYWGRTDRRDPWYGAATLHRQAAVGDWASPLAALRADLEK</sequence>
<comment type="caution">
    <text evidence="1">The sequence shown here is derived from an EMBL/GenBank/DDBJ whole genome shotgun (WGS) entry which is preliminary data.</text>
</comment>
<name>A0A2M8IW33_9RHOB</name>
<dbReference type="RefSeq" id="WP_100164351.1">
    <property type="nucleotide sequence ID" value="NZ_PGTB01000150.1"/>
</dbReference>
<evidence type="ECO:0000313" key="1">
    <source>
        <dbReference type="EMBL" id="PJE34698.1"/>
    </source>
</evidence>
<dbReference type="EMBL" id="PGTB01000150">
    <property type="protein sequence ID" value="PJE34698.1"/>
    <property type="molecule type" value="Genomic_DNA"/>
</dbReference>
<dbReference type="Proteomes" id="UP000231553">
    <property type="component" value="Unassembled WGS sequence"/>
</dbReference>
<keyword evidence="2" id="KW-1185">Reference proteome</keyword>
<gene>
    <name evidence="1" type="ORF">CVM52_20975</name>
</gene>
<dbReference type="AlphaFoldDB" id="A0A2M8IW33"/>
<accession>A0A2M8IW33</accession>
<evidence type="ECO:0008006" key="3">
    <source>
        <dbReference type="Google" id="ProtNLM"/>
    </source>
</evidence>
<organism evidence="1 2">
    <name type="scientific">Pseudooceanicola lipolyticus</name>
    <dbReference type="NCBI Taxonomy" id="2029104"/>
    <lineage>
        <taxon>Bacteria</taxon>
        <taxon>Pseudomonadati</taxon>
        <taxon>Pseudomonadota</taxon>
        <taxon>Alphaproteobacteria</taxon>
        <taxon>Rhodobacterales</taxon>
        <taxon>Paracoccaceae</taxon>
        <taxon>Pseudooceanicola</taxon>
    </lineage>
</organism>
<reference evidence="1 2" key="1">
    <citation type="journal article" date="2018" name="Int. J. Syst. Evol. Microbiol.">
        <title>Pseudooceanicola lipolyticus sp. nov., a marine alphaproteobacterium, reclassification of Oceanicola flagellatus as Pseudooceanicola flagellatus comb. nov. and emended description of the genus Pseudooceanicola.</title>
        <authorList>
            <person name="Huang M.-M."/>
            <person name="Guo L.-L."/>
            <person name="Wu Y.-H."/>
            <person name="Lai Q.-L."/>
            <person name="Shao Z.-Z."/>
            <person name="Wang C.-S."/>
            <person name="Wu M."/>
            <person name="Xu X.-W."/>
        </authorList>
    </citation>
    <scope>NUCLEOTIDE SEQUENCE [LARGE SCALE GENOMIC DNA]</scope>
    <source>
        <strain evidence="1 2">157</strain>
    </source>
</reference>